<keyword evidence="5" id="KW-1185">Reference proteome</keyword>
<dbReference type="PANTHER" id="PTHR38811">
    <property type="match status" value="1"/>
</dbReference>
<dbReference type="HAMAP" id="MF_01086">
    <property type="entry name" value="UPF0284"/>
    <property type="match status" value="1"/>
</dbReference>
<reference evidence="2 5" key="1">
    <citation type="submission" date="2016-10" db="EMBL/GenBank/DDBJ databases">
        <title>Methanohalophilus halophilus.</title>
        <authorList>
            <person name="L'haridon S."/>
        </authorList>
    </citation>
    <scope>NUCLEOTIDE SEQUENCE [LARGE SCALE GENOMIC DNA]</scope>
    <source>
        <strain evidence="2 5">Z-7982</strain>
    </source>
</reference>
<proteinExistence type="inferred from homology"/>
<comment type="similarity">
    <text evidence="1">Belongs to the UPF0284 family.</text>
</comment>
<reference evidence="3 7" key="3">
    <citation type="submission" date="2018-10" db="EMBL/GenBank/DDBJ databases">
        <title>Cultivation of a novel Methanohalophilus strain from Kebrit Deep of the Red Sea and a genomic comparison of members of the genus Methanohalophilus.</title>
        <authorList>
            <person name="Guan Y."/>
            <person name="Ngugi D.K."/>
            <person name="Stingl U."/>
        </authorList>
    </citation>
    <scope>NUCLEOTIDE SEQUENCE [LARGE SCALE GENOMIC DNA]</scope>
    <source>
        <strain evidence="3 7">DSM 3094</strain>
    </source>
</reference>
<dbReference type="KEGG" id="mhaz:BHR79_09600"/>
<evidence type="ECO:0000313" key="2">
    <source>
        <dbReference type="EMBL" id="APH39712.1"/>
    </source>
</evidence>
<evidence type="ECO:0000313" key="3">
    <source>
        <dbReference type="EMBL" id="RNI08952.1"/>
    </source>
</evidence>
<dbReference type="EMBL" id="CP017921">
    <property type="protein sequence ID" value="APH39712.1"/>
    <property type="molecule type" value="Genomic_DNA"/>
</dbReference>
<dbReference type="OrthoDB" id="9136at2157"/>
<dbReference type="GeneID" id="30584026"/>
<evidence type="ECO:0000256" key="1">
    <source>
        <dbReference type="HAMAP-Rule" id="MF_01086"/>
    </source>
</evidence>
<dbReference type="EMBL" id="FNMU01000002">
    <property type="protein sequence ID" value="SDW36881.1"/>
    <property type="molecule type" value="Genomic_DNA"/>
</dbReference>
<dbReference type="NCBIfam" id="NF003372">
    <property type="entry name" value="PRK04447.1-5"/>
    <property type="match status" value="1"/>
</dbReference>
<accession>A0A1L3Q4A5</accession>
<evidence type="ECO:0000313" key="7">
    <source>
        <dbReference type="Proteomes" id="UP000267921"/>
    </source>
</evidence>
<dbReference type="SUPFAM" id="SSF52733">
    <property type="entry name" value="Nicotinate mononucleotide:5,6-dimethylbenzimidazole phosphoribosyltransferase (CobT)"/>
    <property type="match status" value="1"/>
</dbReference>
<dbReference type="Proteomes" id="UP000186879">
    <property type="component" value="Chromosome"/>
</dbReference>
<dbReference type="AlphaFoldDB" id="A0A1L3Q4A5"/>
<protein>
    <recommendedName>
        <fullName evidence="1">UPF0284 protein BHR79_09600</fullName>
    </recommendedName>
</protein>
<dbReference type="GO" id="GO:0008939">
    <property type="term" value="F:nicotinate-nucleotide-dimethylbenzimidazole phosphoribosyltransferase activity"/>
    <property type="evidence" value="ECO:0007669"/>
    <property type="project" value="InterPro"/>
</dbReference>
<dbReference type="Proteomes" id="UP000267921">
    <property type="component" value="Unassembled WGS sequence"/>
</dbReference>
<evidence type="ECO:0000313" key="4">
    <source>
        <dbReference type="EMBL" id="SDW36881.1"/>
    </source>
</evidence>
<evidence type="ECO:0000313" key="5">
    <source>
        <dbReference type="Proteomes" id="UP000186879"/>
    </source>
</evidence>
<dbReference type="PANTHER" id="PTHR38811:SF1">
    <property type="entry name" value="UPF0284 PROTEIN SLL1500"/>
    <property type="match status" value="1"/>
</dbReference>
<sequence>MDSFRSGHKDVPENPLFVCVLSNTETAYIEGLSAAGKSAKFTDYTPAGDAELLETGNIISVPVLPMTPPFNTPTPGLTTRAVLVTTGVPHVFVRAGMKFTPKVPMIDLEVPAGADIRNKIAVDDPYTVFKRAEETGKNLKAKSDFIVIGESIPGGTTTAQAVLNALGYDGKVSSSASVNPIGLKAQVVKQALESSGITHGKLRQDPLEAVRCVGDPMMPAVAGLVSGIGSGTRVILAGGTQMAAVFSIIKHMGMDTDNLSIVTTSYVANDETANFRDLAKQIGVEMFAEDLGFGKSKLVGLQQYEKGYVKEGVGAGGAFYMGRLLGHSRQEMTAQVEKICIDLADLLEDYE</sequence>
<reference evidence="4 6" key="2">
    <citation type="submission" date="2016-10" db="EMBL/GenBank/DDBJ databases">
        <authorList>
            <person name="de Groot N.N."/>
        </authorList>
    </citation>
    <scope>NUCLEOTIDE SEQUENCE [LARGE SCALE GENOMIC DNA]</scope>
    <source>
        <strain evidence="4 6">Z-7982</strain>
    </source>
</reference>
<dbReference type="Proteomes" id="UP000198669">
    <property type="component" value="Unassembled WGS sequence"/>
</dbReference>
<dbReference type="Gene3D" id="3.40.50.10210">
    <property type="match status" value="1"/>
</dbReference>
<dbReference type="InterPro" id="IPR036087">
    <property type="entry name" value="Nict_dMeBzImd_PRibTrfase_sf"/>
</dbReference>
<evidence type="ECO:0000313" key="6">
    <source>
        <dbReference type="Proteomes" id="UP000198669"/>
    </source>
</evidence>
<dbReference type="NCBIfam" id="TIGR00303">
    <property type="entry name" value="nicotinate mononucleotide-dependent phosphoribosyltransferase CobT"/>
    <property type="match status" value="1"/>
</dbReference>
<gene>
    <name evidence="2" type="ORF">BHR79_09600</name>
    <name evidence="3" type="ORF">EFE40_05660</name>
    <name evidence="4" type="ORF">SAMN04515625_0839</name>
</gene>
<name>A0A1L3Q4A5_9EURY</name>
<dbReference type="EMBL" id="RJJG01000004">
    <property type="protein sequence ID" value="RNI08952.1"/>
    <property type="molecule type" value="Genomic_DNA"/>
</dbReference>
<dbReference type="InterPro" id="IPR002805">
    <property type="entry name" value="Nict_dMeBzImd_PRibTrfase_arc"/>
</dbReference>
<dbReference type="RefSeq" id="WP_072562129.1">
    <property type="nucleotide sequence ID" value="NZ_CP017921.1"/>
</dbReference>
<dbReference type="InterPro" id="IPR003200">
    <property type="entry name" value="Nict_dMeBzImd_PRibTrfase"/>
</dbReference>
<organism evidence="2 5">
    <name type="scientific">Methanohalophilus halophilus</name>
    <dbReference type="NCBI Taxonomy" id="2177"/>
    <lineage>
        <taxon>Archaea</taxon>
        <taxon>Methanobacteriati</taxon>
        <taxon>Methanobacteriota</taxon>
        <taxon>Stenosarchaea group</taxon>
        <taxon>Methanomicrobia</taxon>
        <taxon>Methanosarcinales</taxon>
        <taxon>Methanosarcinaceae</taxon>
        <taxon>Methanohalophilus</taxon>
    </lineage>
</organism>
<dbReference type="STRING" id="2177.BHR79_09600"/>
<dbReference type="CDD" id="cd02439">
    <property type="entry name" value="DMB-PRT_CobT"/>
    <property type="match status" value="1"/>
</dbReference>